<dbReference type="EMBL" id="CABPRJ010002381">
    <property type="protein sequence ID" value="VVC44517.1"/>
    <property type="molecule type" value="Genomic_DNA"/>
</dbReference>
<reference evidence="8 9" key="1">
    <citation type="submission" date="2019-08" db="EMBL/GenBank/DDBJ databases">
        <authorList>
            <person name="Alioto T."/>
            <person name="Alioto T."/>
            <person name="Gomez Garrido J."/>
        </authorList>
    </citation>
    <scope>NUCLEOTIDE SEQUENCE [LARGE SCALE GENOMIC DNA]</scope>
</reference>
<dbReference type="PANTHER" id="PTHR11610:SF174">
    <property type="entry name" value="MIP30168P"/>
    <property type="match status" value="1"/>
</dbReference>
<dbReference type="InterPro" id="IPR033906">
    <property type="entry name" value="Lipase_N"/>
</dbReference>
<feature type="domain" description="Lipase" evidence="7">
    <location>
        <begin position="101"/>
        <end position="381"/>
    </location>
</feature>
<dbReference type="FunFam" id="3.40.50.1820:FF:000076">
    <property type="entry name" value="phospholipase A1"/>
    <property type="match status" value="1"/>
</dbReference>
<dbReference type="Gene3D" id="3.40.50.1820">
    <property type="entry name" value="alpha/beta hydrolase"/>
    <property type="match status" value="1"/>
</dbReference>
<keyword evidence="9" id="KW-1185">Reference proteome</keyword>
<dbReference type="GO" id="GO:0016042">
    <property type="term" value="P:lipid catabolic process"/>
    <property type="evidence" value="ECO:0007669"/>
    <property type="project" value="TreeGrafter"/>
</dbReference>
<dbReference type="InterPro" id="IPR029058">
    <property type="entry name" value="AB_hydrolase_fold"/>
</dbReference>
<feature type="compositionally biased region" description="Low complexity" evidence="5">
    <location>
        <begin position="46"/>
        <end position="55"/>
    </location>
</feature>
<dbReference type="GO" id="GO:0016298">
    <property type="term" value="F:lipase activity"/>
    <property type="evidence" value="ECO:0007669"/>
    <property type="project" value="InterPro"/>
</dbReference>
<sequence>MAGHKIAYYRTLLYLCIIVGEILCQNPESFQIPLPRARLINIQNNNNASNNAIGRPTVKQPGGASQKPITQKPTTPKPPASIRDLLGSNASCVEPPFKCPHPKIQFFLYTRLTQMNPDLLDVTDPESLYKSHFNPKHPVKIIIHGFQGGRNLSPSTDLRNAYFTRSNYNIIIVDYSSLAQVPCLNQVEWAPRFCGMCIAQLANYLAEHPRGVPPDKLHLMGYSVGAHIAGLTANYIKSGKLGRITGLDPTILFYTTNNRSRDLDPTDAHFVDIIHTAAGILGQWGASGHADFYVNGGTSQPGCASDSIIQTLSCDHTKVTPYFIESINSNIGFWALPCANRFLFNLGLCDPPESEYVLMGEHVSHKARGIYYLSTNARKPYAKGFPKQRLSSTTNITLG</sequence>
<feature type="chain" id="PRO_5022664249" evidence="6">
    <location>
        <begin position="25"/>
        <end position="399"/>
    </location>
</feature>
<dbReference type="GO" id="GO:0005615">
    <property type="term" value="C:extracellular space"/>
    <property type="evidence" value="ECO:0007669"/>
    <property type="project" value="TreeGrafter"/>
</dbReference>
<evidence type="ECO:0000256" key="3">
    <source>
        <dbReference type="ARBA" id="ARBA00022525"/>
    </source>
</evidence>
<dbReference type="Pfam" id="PF00151">
    <property type="entry name" value="Lipase"/>
    <property type="match status" value="1"/>
</dbReference>
<evidence type="ECO:0000256" key="4">
    <source>
        <dbReference type="RuleBase" id="RU004262"/>
    </source>
</evidence>
<dbReference type="CDD" id="cd00707">
    <property type="entry name" value="Pancreat_lipase_like"/>
    <property type="match status" value="1"/>
</dbReference>
<dbReference type="SUPFAM" id="SSF53474">
    <property type="entry name" value="alpha/beta-Hydrolases"/>
    <property type="match status" value="1"/>
</dbReference>
<dbReference type="InterPro" id="IPR013818">
    <property type="entry name" value="Lipase"/>
</dbReference>
<dbReference type="PANTHER" id="PTHR11610">
    <property type="entry name" value="LIPASE"/>
    <property type="match status" value="1"/>
</dbReference>
<feature type="signal peptide" evidence="6">
    <location>
        <begin position="1"/>
        <end position="24"/>
    </location>
</feature>
<keyword evidence="3" id="KW-0964">Secreted</keyword>
<dbReference type="OrthoDB" id="199913at2759"/>
<evidence type="ECO:0000313" key="8">
    <source>
        <dbReference type="EMBL" id="VVC44517.1"/>
    </source>
</evidence>
<dbReference type="Proteomes" id="UP000325440">
    <property type="component" value="Unassembled WGS sequence"/>
</dbReference>
<evidence type="ECO:0000256" key="2">
    <source>
        <dbReference type="ARBA" id="ARBA00010701"/>
    </source>
</evidence>
<gene>
    <name evidence="8" type="ORF">CINCED_3A002335</name>
</gene>
<dbReference type="InterPro" id="IPR000734">
    <property type="entry name" value="TAG_lipase"/>
</dbReference>
<evidence type="ECO:0000256" key="1">
    <source>
        <dbReference type="ARBA" id="ARBA00004613"/>
    </source>
</evidence>
<comment type="similarity">
    <text evidence="2 4">Belongs to the AB hydrolase superfamily. Lipase family.</text>
</comment>
<dbReference type="PRINTS" id="PR00821">
    <property type="entry name" value="TAGLIPASE"/>
</dbReference>
<feature type="region of interest" description="Disordered" evidence="5">
    <location>
        <begin position="46"/>
        <end position="81"/>
    </location>
</feature>
<evidence type="ECO:0000256" key="5">
    <source>
        <dbReference type="SAM" id="MobiDB-lite"/>
    </source>
</evidence>
<name>A0A5E4NIA5_9HEMI</name>
<protein>
    <submittedName>
        <fullName evidence="8">Triacylglycerol lipase family,Lipase/vitellogenin,Lipase, N-terminal,Alpha/Beta</fullName>
    </submittedName>
</protein>
<evidence type="ECO:0000256" key="6">
    <source>
        <dbReference type="SAM" id="SignalP"/>
    </source>
</evidence>
<keyword evidence="6" id="KW-0732">Signal</keyword>
<comment type="subcellular location">
    <subcellularLocation>
        <location evidence="1">Secreted</location>
    </subcellularLocation>
</comment>
<dbReference type="GO" id="GO:0017171">
    <property type="term" value="F:serine hydrolase activity"/>
    <property type="evidence" value="ECO:0007669"/>
    <property type="project" value="TreeGrafter"/>
</dbReference>
<evidence type="ECO:0000259" key="7">
    <source>
        <dbReference type="Pfam" id="PF00151"/>
    </source>
</evidence>
<accession>A0A5E4NIA5</accession>
<organism evidence="8 9">
    <name type="scientific">Cinara cedri</name>
    <dbReference type="NCBI Taxonomy" id="506608"/>
    <lineage>
        <taxon>Eukaryota</taxon>
        <taxon>Metazoa</taxon>
        <taxon>Ecdysozoa</taxon>
        <taxon>Arthropoda</taxon>
        <taxon>Hexapoda</taxon>
        <taxon>Insecta</taxon>
        <taxon>Pterygota</taxon>
        <taxon>Neoptera</taxon>
        <taxon>Paraneoptera</taxon>
        <taxon>Hemiptera</taxon>
        <taxon>Sternorrhyncha</taxon>
        <taxon>Aphidomorpha</taxon>
        <taxon>Aphidoidea</taxon>
        <taxon>Aphididae</taxon>
        <taxon>Lachninae</taxon>
        <taxon>Cinara</taxon>
    </lineage>
</organism>
<proteinExistence type="inferred from homology"/>
<dbReference type="AlphaFoldDB" id="A0A5E4NIA5"/>
<evidence type="ECO:0000313" key="9">
    <source>
        <dbReference type="Proteomes" id="UP000325440"/>
    </source>
</evidence>